<gene>
    <name evidence="2" type="ORF">ADM90_09845</name>
</gene>
<feature type="transmembrane region" description="Helical" evidence="1">
    <location>
        <begin position="37"/>
        <end position="58"/>
    </location>
</feature>
<feature type="transmembrane region" description="Helical" evidence="1">
    <location>
        <begin position="6"/>
        <end position="25"/>
    </location>
</feature>
<protein>
    <submittedName>
        <fullName evidence="2">Uncharacterized protein</fullName>
    </submittedName>
</protein>
<evidence type="ECO:0000313" key="3">
    <source>
        <dbReference type="Proteomes" id="UP000037977"/>
    </source>
</evidence>
<dbReference type="EMBL" id="LGCI01000005">
    <property type="protein sequence ID" value="KOY83531.1"/>
    <property type="molecule type" value="Genomic_DNA"/>
</dbReference>
<dbReference type="PATRIC" id="fig|33935.3.peg.1475"/>
<evidence type="ECO:0000313" key="2">
    <source>
        <dbReference type="EMBL" id="KOY83531.1"/>
    </source>
</evidence>
<keyword evidence="1" id="KW-0812">Transmembrane</keyword>
<dbReference type="Proteomes" id="UP000037977">
    <property type="component" value="Unassembled WGS sequence"/>
</dbReference>
<name>A0A0N0CWR6_9BACI</name>
<organism evidence="2 3">
    <name type="scientific">Lysinibacillus macroides</name>
    <dbReference type="NCBI Taxonomy" id="33935"/>
    <lineage>
        <taxon>Bacteria</taxon>
        <taxon>Bacillati</taxon>
        <taxon>Bacillota</taxon>
        <taxon>Bacilli</taxon>
        <taxon>Bacillales</taxon>
        <taxon>Bacillaceae</taxon>
        <taxon>Lysinibacillus</taxon>
    </lineage>
</organism>
<accession>A0A0N0CWR6</accession>
<dbReference type="RefSeq" id="WP_053994778.1">
    <property type="nucleotide sequence ID" value="NZ_CP065643.1"/>
</dbReference>
<keyword evidence="1" id="KW-1133">Transmembrane helix</keyword>
<comment type="caution">
    <text evidence="2">The sequence shown here is derived from an EMBL/GenBank/DDBJ whole genome shotgun (WGS) entry which is preliminary data.</text>
</comment>
<feature type="transmembrane region" description="Helical" evidence="1">
    <location>
        <begin position="70"/>
        <end position="94"/>
    </location>
</feature>
<proteinExistence type="predicted"/>
<reference evidence="2 3" key="1">
    <citation type="submission" date="2015-07" db="EMBL/GenBank/DDBJ databases">
        <title>Genome sequencing project for genomic taxonomy and phylogenomics of Bacillus-like bacteria.</title>
        <authorList>
            <person name="Liu B."/>
            <person name="Wang J."/>
            <person name="Zhu Y."/>
            <person name="Liu G."/>
            <person name="Chen Q."/>
            <person name="Chen Z."/>
            <person name="Che J."/>
            <person name="Ge C."/>
            <person name="Shi H."/>
            <person name="Pan Z."/>
            <person name="Liu X."/>
        </authorList>
    </citation>
    <scope>NUCLEOTIDE SEQUENCE [LARGE SCALE GENOMIC DNA]</scope>
    <source>
        <strain evidence="2 3">DSM 54</strain>
    </source>
</reference>
<dbReference type="AlphaFoldDB" id="A0A0N0CWR6"/>
<keyword evidence="1" id="KW-0472">Membrane</keyword>
<evidence type="ECO:0000256" key="1">
    <source>
        <dbReference type="SAM" id="Phobius"/>
    </source>
</evidence>
<sequence>MAVLAVFGVWGVLILLVAIILFWSAGLPKIKSKKLSFVMISLGFNVIATPLALFIGIMATASPTSTTNDFWTGFLLIQGIPLLILIIGILKWFIIDRRKNK</sequence>
<keyword evidence="3" id="KW-1185">Reference proteome</keyword>